<sequence length="228" mass="26652">MENQAKEKSVWLPNQLSAVKLFLDQVEFSINESYEQLDGKTLYEYTIIHNDNSGILKILPELKNSPILEEYNRMLPLDKTEFLYQSAYKKTGGVLNLFHGEINESMDSELKELFRKNEDKNKAIKIWKDTKSELWSSLSPKLVWAGGGKLEKELLLQFCGKLTDMMQGKKFHTQGSAIIKSMEYLRAWQLAYDEICSDNPMNAIIKEREEIYNRKIKFLKEMNIECDF</sequence>
<name>A0A2T0B2I7_9CLOT</name>
<keyword evidence="2" id="KW-1185">Reference proteome</keyword>
<organism evidence="1 2">
    <name type="scientific">Clostridium liquoris</name>
    <dbReference type="NCBI Taxonomy" id="1289519"/>
    <lineage>
        <taxon>Bacteria</taxon>
        <taxon>Bacillati</taxon>
        <taxon>Bacillota</taxon>
        <taxon>Clostridia</taxon>
        <taxon>Eubacteriales</taxon>
        <taxon>Clostridiaceae</taxon>
        <taxon>Clostridium</taxon>
    </lineage>
</organism>
<dbReference type="EMBL" id="PVXO01000051">
    <property type="protein sequence ID" value="PRR78108.1"/>
    <property type="molecule type" value="Genomic_DNA"/>
</dbReference>
<reference evidence="1 2" key="1">
    <citation type="submission" date="2018-03" db="EMBL/GenBank/DDBJ databases">
        <title>Genome sequence of Clostridium liquoris DSM 100320.</title>
        <authorList>
            <person name="Poehlein A."/>
            <person name="Daniel R."/>
        </authorList>
    </citation>
    <scope>NUCLEOTIDE SEQUENCE [LARGE SCALE GENOMIC DNA]</scope>
    <source>
        <strain evidence="1 2">DSM 100320</strain>
    </source>
</reference>
<protein>
    <submittedName>
        <fullName evidence="1">Uncharacterized protein</fullName>
    </submittedName>
</protein>
<accession>A0A2T0B2I7</accession>
<gene>
    <name evidence="1" type="ORF">CLLI_18720</name>
</gene>
<dbReference type="Proteomes" id="UP000239706">
    <property type="component" value="Unassembled WGS sequence"/>
</dbReference>
<dbReference type="RefSeq" id="WP_106063955.1">
    <property type="nucleotide sequence ID" value="NZ_PVXO01000051.1"/>
</dbReference>
<comment type="caution">
    <text evidence="1">The sequence shown here is derived from an EMBL/GenBank/DDBJ whole genome shotgun (WGS) entry which is preliminary data.</text>
</comment>
<dbReference type="OrthoDB" id="1892242at2"/>
<evidence type="ECO:0000313" key="1">
    <source>
        <dbReference type="EMBL" id="PRR78108.1"/>
    </source>
</evidence>
<proteinExistence type="predicted"/>
<evidence type="ECO:0000313" key="2">
    <source>
        <dbReference type="Proteomes" id="UP000239706"/>
    </source>
</evidence>
<dbReference type="AlphaFoldDB" id="A0A2T0B2I7"/>